<sequence length="224" mass="24254">MKGGERGTIADEVGRRLFELLCQQGLPPLKLELLQARNRKLRDLAVAQVAEGRGLAPDTVSAMFDTFGGDGKHLPKPQGGRPVAYTDSAAAKADRLAQLLLWSFKRLPANMCPDAPANRISAAVDALALITVPADKADLSRLRRGKRLPNSARTATAKTALLLSRALLLRVMREADDLNGQLTNRHRAIVTPVCLRGAAFKLLRLAEELSARKRRAEAAARRAG</sequence>
<organism evidence="1 2">
    <name type="scientific">Cupriavidus laharis</name>
    <dbReference type="NCBI Taxonomy" id="151654"/>
    <lineage>
        <taxon>Bacteria</taxon>
        <taxon>Pseudomonadati</taxon>
        <taxon>Pseudomonadota</taxon>
        <taxon>Betaproteobacteria</taxon>
        <taxon>Burkholderiales</taxon>
        <taxon>Burkholderiaceae</taxon>
        <taxon>Cupriavidus</taxon>
    </lineage>
</organism>
<reference evidence="1 2" key="1">
    <citation type="submission" date="2021-08" db="EMBL/GenBank/DDBJ databases">
        <authorList>
            <person name="Peeters C."/>
        </authorList>
    </citation>
    <scope>NUCLEOTIDE SEQUENCE [LARGE SCALE GENOMIC DNA]</scope>
    <source>
        <strain evidence="1 2">LMG 23992</strain>
    </source>
</reference>
<protein>
    <submittedName>
        <fullName evidence="1">Uncharacterized protein</fullName>
    </submittedName>
</protein>
<evidence type="ECO:0000313" key="2">
    <source>
        <dbReference type="Proteomes" id="UP000727654"/>
    </source>
</evidence>
<comment type="caution">
    <text evidence="1">The sequence shown here is derived from an EMBL/GenBank/DDBJ whole genome shotgun (WGS) entry which is preliminary data.</text>
</comment>
<dbReference type="EMBL" id="CAJZAI010000001">
    <property type="protein sequence ID" value="CAG9165098.1"/>
    <property type="molecule type" value="Genomic_DNA"/>
</dbReference>
<dbReference type="RefSeq" id="WP_224077971.1">
    <property type="nucleotide sequence ID" value="NZ_CAJZAI010000001.1"/>
</dbReference>
<proteinExistence type="predicted"/>
<gene>
    <name evidence="1" type="ORF">LMG23992_00245</name>
</gene>
<keyword evidence="2" id="KW-1185">Reference proteome</keyword>
<name>A0ABM8WCS2_9BURK</name>
<dbReference type="Proteomes" id="UP000727654">
    <property type="component" value="Unassembled WGS sequence"/>
</dbReference>
<evidence type="ECO:0000313" key="1">
    <source>
        <dbReference type="EMBL" id="CAG9165098.1"/>
    </source>
</evidence>
<accession>A0ABM8WCS2</accession>